<dbReference type="PROSITE" id="PS50213">
    <property type="entry name" value="FAS1"/>
    <property type="match status" value="1"/>
</dbReference>
<dbReference type="InterPro" id="IPR036378">
    <property type="entry name" value="FAS1_dom_sf"/>
</dbReference>
<keyword evidence="4" id="KW-1185">Reference proteome</keyword>
<dbReference type="Proteomes" id="UP001056384">
    <property type="component" value="Chromosome 9"/>
</dbReference>
<organism evidence="3 4">
    <name type="scientific">Septoria linicola</name>
    <dbReference type="NCBI Taxonomy" id="215465"/>
    <lineage>
        <taxon>Eukaryota</taxon>
        <taxon>Fungi</taxon>
        <taxon>Dikarya</taxon>
        <taxon>Ascomycota</taxon>
        <taxon>Pezizomycotina</taxon>
        <taxon>Dothideomycetes</taxon>
        <taxon>Dothideomycetidae</taxon>
        <taxon>Mycosphaerellales</taxon>
        <taxon>Mycosphaerellaceae</taxon>
        <taxon>Septoria</taxon>
    </lineage>
</organism>
<dbReference type="SUPFAM" id="SSF82153">
    <property type="entry name" value="FAS1 domain"/>
    <property type="match status" value="1"/>
</dbReference>
<dbReference type="Gene3D" id="2.30.180.10">
    <property type="entry name" value="FAS1 domain"/>
    <property type="match status" value="1"/>
</dbReference>
<gene>
    <name evidence="3" type="ORF">Slin15195_G104010</name>
</gene>
<evidence type="ECO:0000313" key="4">
    <source>
        <dbReference type="Proteomes" id="UP001056384"/>
    </source>
</evidence>
<evidence type="ECO:0000313" key="3">
    <source>
        <dbReference type="EMBL" id="USW57082.1"/>
    </source>
</evidence>
<dbReference type="SMART" id="SM00554">
    <property type="entry name" value="FAS1"/>
    <property type="match status" value="1"/>
</dbReference>
<dbReference type="Pfam" id="PF02469">
    <property type="entry name" value="Fasciclin"/>
    <property type="match status" value="1"/>
</dbReference>
<dbReference type="AlphaFoldDB" id="A0A9Q9AWA5"/>
<dbReference type="InterPro" id="IPR000782">
    <property type="entry name" value="FAS1_domain"/>
</dbReference>
<sequence>MELLVPANVNETDITGTGDDIVVHTITTVLDLPKNVSQLAQRYIEKPAILVGLERAELLAEIESTPDVTILDPRVPASTINDIPEDTLADVLRYHIVKDTLYFLTAQIESGVPATLPTLQGGSITMTIEEAAPGFNETFYDDVRVLRGDFIVANGIVHDIESLLDPTRATTTPTSNSTASPNGTDGDNAAQSTGDGARLSTAGCLILLIVCAAAMV</sequence>
<protein>
    <submittedName>
        <fullName evidence="3">FAS1 domain-containing protein</fullName>
    </submittedName>
</protein>
<evidence type="ECO:0000259" key="2">
    <source>
        <dbReference type="PROSITE" id="PS50213"/>
    </source>
</evidence>
<name>A0A9Q9AWA5_9PEZI</name>
<feature type="compositionally biased region" description="Low complexity" evidence="1">
    <location>
        <begin position="167"/>
        <end position="184"/>
    </location>
</feature>
<accession>A0A9Q9AWA5</accession>
<feature type="domain" description="FAS1" evidence="2">
    <location>
        <begin position="23"/>
        <end position="164"/>
    </location>
</feature>
<dbReference type="EMBL" id="CP099426">
    <property type="protein sequence ID" value="USW57082.1"/>
    <property type="molecule type" value="Genomic_DNA"/>
</dbReference>
<feature type="region of interest" description="Disordered" evidence="1">
    <location>
        <begin position="167"/>
        <end position="193"/>
    </location>
</feature>
<reference evidence="3" key="1">
    <citation type="submission" date="2022-06" db="EMBL/GenBank/DDBJ databases">
        <title>Complete genome sequences of two strains of the flax pathogen Septoria linicola.</title>
        <authorList>
            <person name="Lapalu N."/>
            <person name="Simon A."/>
            <person name="Demenou B."/>
            <person name="Paumier D."/>
            <person name="Guillot M.-P."/>
            <person name="Gout L."/>
            <person name="Valade R."/>
        </authorList>
    </citation>
    <scope>NUCLEOTIDE SEQUENCE</scope>
    <source>
        <strain evidence="3">SE15195</strain>
    </source>
</reference>
<evidence type="ECO:0000256" key="1">
    <source>
        <dbReference type="SAM" id="MobiDB-lite"/>
    </source>
</evidence>
<proteinExistence type="predicted"/>